<reference evidence="2 3" key="1">
    <citation type="journal article" date="2018" name="PLoS Pathog.">
        <title>Evolution of structural diversity of trichothecenes, a family of toxins produced by plant pathogenic and entomopathogenic fungi.</title>
        <authorList>
            <person name="Proctor R.H."/>
            <person name="McCormick S.P."/>
            <person name="Kim H.S."/>
            <person name="Cardoza R.E."/>
            <person name="Stanley A.M."/>
            <person name="Lindo L."/>
            <person name="Kelly A."/>
            <person name="Brown D.W."/>
            <person name="Lee T."/>
            <person name="Vaughan M.M."/>
            <person name="Alexander N.J."/>
            <person name="Busman M."/>
            <person name="Gutierrez S."/>
        </authorList>
    </citation>
    <scope>NUCLEOTIDE SEQUENCE [LARGE SCALE GENOMIC DNA]</scope>
    <source>
        <strain evidence="2 3">NRRL 3299</strain>
    </source>
</reference>
<gene>
    <name evidence="2" type="ORF">FSPOR_5947</name>
</gene>
<dbReference type="EMBL" id="PXOF01000079">
    <property type="protein sequence ID" value="RGP67757.1"/>
    <property type="molecule type" value="Genomic_DNA"/>
</dbReference>
<evidence type="ECO:0000313" key="2">
    <source>
        <dbReference type="EMBL" id="RGP67757.1"/>
    </source>
</evidence>
<feature type="region of interest" description="Disordered" evidence="1">
    <location>
        <begin position="1"/>
        <end position="70"/>
    </location>
</feature>
<feature type="compositionally biased region" description="Polar residues" evidence="1">
    <location>
        <begin position="1"/>
        <end position="10"/>
    </location>
</feature>
<feature type="compositionally biased region" description="Basic and acidic residues" evidence="1">
    <location>
        <begin position="34"/>
        <end position="67"/>
    </location>
</feature>
<dbReference type="Proteomes" id="UP000266152">
    <property type="component" value="Unassembled WGS sequence"/>
</dbReference>
<feature type="compositionally biased region" description="Basic and acidic residues" evidence="1">
    <location>
        <begin position="11"/>
        <end position="27"/>
    </location>
</feature>
<evidence type="ECO:0000256" key="1">
    <source>
        <dbReference type="SAM" id="MobiDB-lite"/>
    </source>
</evidence>
<accession>A0A395S685</accession>
<name>A0A395S685_FUSSP</name>
<evidence type="ECO:0000313" key="3">
    <source>
        <dbReference type="Proteomes" id="UP000266152"/>
    </source>
</evidence>
<keyword evidence="3" id="KW-1185">Reference proteome</keyword>
<protein>
    <submittedName>
        <fullName evidence="2">Uncharacterized protein</fullName>
    </submittedName>
</protein>
<sequence>MVSSNSAEKPTSNDERPITTGTDKDDGWEIVNENDSRLSEHQVKKENDLEKGTKESPKDMTDEERKRGLTKAKWEGMQQQAGGVYPHREVKVPSYPKFLGDW</sequence>
<dbReference type="AlphaFoldDB" id="A0A395S685"/>
<proteinExistence type="predicted"/>
<organism evidence="2 3">
    <name type="scientific">Fusarium sporotrichioides</name>
    <dbReference type="NCBI Taxonomy" id="5514"/>
    <lineage>
        <taxon>Eukaryota</taxon>
        <taxon>Fungi</taxon>
        <taxon>Dikarya</taxon>
        <taxon>Ascomycota</taxon>
        <taxon>Pezizomycotina</taxon>
        <taxon>Sordariomycetes</taxon>
        <taxon>Hypocreomycetidae</taxon>
        <taxon>Hypocreales</taxon>
        <taxon>Nectriaceae</taxon>
        <taxon>Fusarium</taxon>
    </lineage>
</organism>
<comment type="caution">
    <text evidence="2">The sequence shown here is derived from an EMBL/GenBank/DDBJ whole genome shotgun (WGS) entry which is preliminary data.</text>
</comment>